<accession>A0AAW9PXB3</accession>
<proteinExistence type="predicted"/>
<dbReference type="EMBL" id="JAZBJZ010000015">
    <property type="protein sequence ID" value="MEE3716249.1"/>
    <property type="molecule type" value="Genomic_DNA"/>
</dbReference>
<protein>
    <submittedName>
        <fullName evidence="1">Uncharacterized protein</fullName>
    </submittedName>
</protein>
<dbReference type="Proteomes" id="UP001333818">
    <property type="component" value="Unassembled WGS sequence"/>
</dbReference>
<sequence>MVDLLELRLTAVPLAETIFVFEVCTRGSIEDIASQARIGF</sequence>
<organism evidence="1 2">
    <name type="scientific">Tumidithrix elongata BACA0141</name>
    <dbReference type="NCBI Taxonomy" id="2716417"/>
    <lineage>
        <taxon>Bacteria</taxon>
        <taxon>Bacillati</taxon>
        <taxon>Cyanobacteriota</taxon>
        <taxon>Cyanophyceae</taxon>
        <taxon>Pseudanabaenales</taxon>
        <taxon>Pseudanabaenaceae</taxon>
        <taxon>Tumidithrix</taxon>
        <taxon>Tumidithrix elongata</taxon>
    </lineage>
</organism>
<evidence type="ECO:0000313" key="1">
    <source>
        <dbReference type="EMBL" id="MEE3716249.1"/>
    </source>
</evidence>
<gene>
    <name evidence="1" type="ORF">V2H45_05770</name>
</gene>
<name>A0AAW9PXB3_9CYAN</name>
<evidence type="ECO:0000313" key="2">
    <source>
        <dbReference type="Proteomes" id="UP001333818"/>
    </source>
</evidence>
<comment type="caution">
    <text evidence="1">The sequence shown here is derived from an EMBL/GenBank/DDBJ whole genome shotgun (WGS) entry which is preliminary data.</text>
</comment>
<dbReference type="AlphaFoldDB" id="A0AAW9PXB3"/>
<dbReference type="RefSeq" id="WP_330482676.1">
    <property type="nucleotide sequence ID" value="NZ_JAZBJZ010000015.1"/>
</dbReference>
<reference evidence="1" key="1">
    <citation type="submission" date="2024-01" db="EMBL/GenBank/DDBJ databases">
        <title>Bank of Algae and Cyanobacteria of the Azores (BACA) strain genomes.</title>
        <authorList>
            <person name="Luz R."/>
            <person name="Cordeiro R."/>
            <person name="Fonseca A."/>
            <person name="Goncalves V."/>
        </authorList>
    </citation>
    <scope>NUCLEOTIDE SEQUENCE</scope>
    <source>
        <strain evidence="1">BACA0141</strain>
    </source>
</reference>
<keyword evidence="2" id="KW-1185">Reference proteome</keyword>